<dbReference type="EMBL" id="JH767161">
    <property type="protein sequence ID" value="EQC32888.1"/>
    <property type="molecule type" value="Genomic_DNA"/>
</dbReference>
<gene>
    <name evidence="6" type="ORF">SDRG_09419</name>
</gene>
<dbReference type="InterPro" id="IPR008271">
    <property type="entry name" value="Ser/Thr_kinase_AS"/>
</dbReference>
<dbReference type="InterPro" id="IPR051681">
    <property type="entry name" value="Ser/Thr_Kinases-Pseudokinases"/>
</dbReference>
<dbReference type="InterPro" id="IPR011009">
    <property type="entry name" value="Kinase-like_dom_sf"/>
</dbReference>
<dbReference type="OMA" id="NMFMNAG"/>
<evidence type="ECO:0000256" key="4">
    <source>
        <dbReference type="SAM" id="Phobius"/>
    </source>
</evidence>
<feature type="transmembrane region" description="Helical" evidence="4">
    <location>
        <begin position="45"/>
        <end position="63"/>
    </location>
</feature>
<dbReference type="InParanoid" id="T0RKL3"/>
<dbReference type="Gene3D" id="1.10.10.10">
    <property type="entry name" value="Winged helix-like DNA-binding domain superfamily/Winged helix DNA-binding domain"/>
    <property type="match status" value="1"/>
</dbReference>
<dbReference type="Pfam" id="PF00069">
    <property type="entry name" value="Pkinase"/>
    <property type="match status" value="1"/>
</dbReference>
<protein>
    <submittedName>
        <fullName evidence="6">TKL/SHK protein kinase</fullName>
    </submittedName>
</protein>
<name>T0RKL3_SAPDV</name>
<evidence type="ECO:0000313" key="7">
    <source>
        <dbReference type="Proteomes" id="UP000030762"/>
    </source>
</evidence>
<dbReference type="PROSITE" id="PS50011">
    <property type="entry name" value="PROTEIN_KINASE_DOM"/>
    <property type="match status" value="1"/>
</dbReference>
<evidence type="ECO:0000259" key="5">
    <source>
        <dbReference type="PROSITE" id="PS50011"/>
    </source>
</evidence>
<dbReference type="InterPro" id="IPR036388">
    <property type="entry name" value="WH-like_DNA-bd_sf"/>
</dbReference>
<accession>T0RKL3</accession>
<evidence type="ECO:0000256" key="2">
    <source>
        <dbReference type="ARBA" id="ARBA00022840"/>
    </source>
</evidence>
<dbReference type="eggNOG" id="KOG0192">
    <property type="taxonomic scope" value="Eukaryota"/>
</dbReference>
<dbReference type="PROSITE" id="PS00107">
    <property type="entry name" value="PROTEIN_KINASE_ATP"/>
    <property type="match status" value="1"/>
</dbReference>
<dbReference type="SMART" id="SM00220">
    <property type="entry name" value="S_TKc"/>
    <property type="match status" value="1"/>
</dbReference>
<reference evidence="6 7" key="1">
    <citation type="submission" date="2012-04" db="EMBL/GenBank/DDBJ databases">
        <title>The Genome Sequence of Saprolegnia declina VS20.</title>
        <authorList>
            <consortium name="The Broad Institute Genome Sequencing Platform"/>
            <person name="Russ C."/>
            <person name="Nusbaum C."/>
            <person name="Tyler B."/>
            <person name="van West P."/>
            <person name="Dieguez-Uribeondo J."/>
            <person name="de Bruijn I."/>
            <person name="Tripathy S."/>
            <person name="Jiang R."/>
            <person name="Young S.K."/>
            <person name="Zeng Q."/>
            <person name="Gargeya S."/>
            <person name="Fitzgerald M."/>
            <person name="Haas B."/>
            <person name="Abouelleil A."/>
            <person name="Alvarado L."/>
            <person name="Arachchi H.M."/>
            <person name="Berlin A."/>
            <person name="Chapman S.B."/>
            <person name="Goldberg J."/>
            <person name="Griggs A."/>
            <person name="Gujja S."/>
            <person name="Hansen M."/>
            <person name="Howarth C."/>
            <person name="Imamovic A."/>
            <person name="Larimer J."/>
            <person name="McCowen C."/>
            <person name="Montmayeur A."/>
            <person name="Murphy C."/>
            <person name="Neiman D."/>
            <person name="Pearson M."/>
            <person name="Priest M."/>
            <person name="Roberts A."/>
            <person name="Saif S."/>
            <person name="Shea T."/>
            <person name="Sisk P."/>
            <person name="Sykes S."/>
            <person name="Wortman J."/>
            <person name="Nusbaum C."/>
            <person name="Birren B."/>
        </authorList>
    </citation>
    <scope>NUCLEOTIDE SEQUENCE [LARGE SCALE GENOMIC DNA]</scope>
    <source>
        <strain evidence="6 7">VS20</strain>
    </source>
</reference>
<dbReference type="Gene3D" id="1.10.510.10">
    <property type="entry name" value="Transferase(Phosphotransferase) domain 1"/>
    <property type="match status" value="1"/>
</dbReference>
<dbReference type="InterPro" id="IPR000719">
    <property type="entry name" value="Prot_kinase_dom"/>
</dbReference>
<feature type="transmembrane region" description="Helical" evidence="4">
    <location>
        <begin position="84"/>
        <end position="104"/>
    </location>
</feature>
<evidence type="ECO:0000256" key="1">
    <source>
        <dbReference type="ARBA" id="ARBA00022741"/>
    </source>
</evidence>
<dbReference type="PROSITE" id="PS00108">
    <property type="entry name" value="PROTEIN_KINASE_ST"/>
    <property type="match status" value="1"/>
</dbReference>
<feature type="transmembrane region" description="Helical" evidence="4">
    <location>
        <begin position="242"/>
        <end position="262"/>
    </location>
</feature>
<dbReference type="VEuPathDB" id="FungiDB:SDRG_09419"/>
<keyword evidence="6" id="KW-0418">Kinase</keyword>
<feature type="binding site" evidence="3">
    <location>
        <position position="339"/>
    </location>
    <ligand>
        <name>ATP</name>
        <dbReference type="ChEBI" id="CHEBI:30616"/>
    </ligand>
</feature>
<keyword evidence="7" id="KW-1185">Reference proteome</keyword>
<dbReference type="GeneID" id="19950146"/>
<dbReference type="RefSeq" id="XP_008613574.1">
    <property type="nucleotide sequence ID" value="XM_008615352.1"/>
</dbReference>
<feature type="transmembrane region" description="Helical" evidence="4">
    <location>
        <begin position="213"/>
        <end position="230"/>
    </location>
</feature>
<evidence type="ECO:0000313" key="6">
    <source>
        <dbReference type="EMBL" id="EQC32888.1"/>
    </source>
</evidence>
<keyword evidence="1 3" id="KW-0547">Nucleotide-binding</keyword>
<dbReference type="PANTHER" id="PTHR44329">
    <property type="entry name" value="SERINE/THREONINE-PROTEIN KINASE TNNI3K-RELATED"/>
    <property type="match status" value="1"/>
</dbReference>
<dbReference type="AlphaFoldDB" id="T0RKL3"/>
<dbReference type="InterPro" id="IPR017441">
    <property type="entry name" value="Protein_kinase_ATP_BS"/>
</dbReference>
<dbReference type="PANTHER" id="PTHR44329:SF289">
    <property type="entry name" value="SERINE_THREONINE-PROTEIN KINASE VIK"/>
    <property type="match status" value="1"/>
</dbReference>
<keyword evidence="4" id="KW-1133">Transmembrane helix</keyword>
<keyword evidence="4" id="KW-0812">Transmembrane</keyword>
<dbReference type="Gene3D" id="3.30.200.20">
    <property type="entry name" value="Phosphorylase Kinase, domain 1"/>
    <property type="match status" value="1"/>
</dbReference>
<feature type="domain" description="Protein kinase" evidence="5">
    <location>
        <begin position="311"/>
        <end position="575"/>
    </location>
</feature>
<evidence type="ECO:0000256" key="3">
    <source>
        <dbReference type="PROSITE-ProRule" id="PRU10141"/>
    </source>
</evidence>
<proteinExistence type="predicted"/>
<dbReference type="CDD" id="cd04371">
    <property type="entry name" value="DEP"/>
    <property type="match status" value="1"/>
</dbReference>
<dbReference type="SUPFAM" id="SSF56112">
    <property type="entry name" value="Protein kinase-like (PK-like)"/>
    <property type="match status" value="1"/>
</dbReference>
<dbReference type="Proteomes" id="UP000030762">
    <property type="component" value="Unassembled WGS sequence"/>
</dbReference>
<feature type="transmembrane region" description="Helical" evidence="4">
    <location>
        <begin position="179"/>
        <end position="201"/>
    </location>
</feature>
<dbReference type="STRING" id="1156394.T0RKL3"/>
<keyword evidence="4" id="KW-0472">Membrane</keyword>
<dbReference type="OrthoDB" id="10261027at2759"/>
<dbReference type="GO" id="GO:0005524">
    <property type="term" value="F:ATP binding"/>
    <property type="evidence" value="ECO:0007669"/>
    <property type="project" value="UniProtKB-UniRule"/>
</dbReference>
<sequence>MRSHWVIACHNSNSTVHIMSALATPAPALDDVFYHDYRKVQVVNVFGYGLLLTTSLAIIVYLRRTRSTAYLGDMEAAKKVLLPAFEPLLWILAAVAGGYCSFYLGAAVAEYSGPLSSPVYTEVLYMPRQFNSYLVVVYLSQPSLSLPSLHRALAIAVVLAAGAPLIALLTVAIDTDLQVRYTLLTIYRSIMVLGFLYRFVWPGSRANRRAWRIFLGFVLVYYVSFFSQTYMFFKDLSTEGTFFLFTTSFWYVLAPFAIWQLLKADTEHWRGVGRQAILQNPDTKVHEVVSAQGLHVLLEVHQRDVIDFAHLKIDDKIGVGATSDVYKGLLRSSTRVAVKVYTPNEISEATITEFSQETALCAALKHPNIVAFYGMCVAPPAICLVSELCECSLDALLTQPRPAYTDPLLAQIVLMLDAARAVAYLHSFSPPFLHRDLKPANFLLDVNHVLKLTDFGESRSLSNRAMTIKGTIEYMAPEVIEGKQGVATYTHVADVYSLAITLWDILHPGREKYPVGRQNPLKIFEMVLDGQRPPLDHELHPLLRDVLESAWCSQPEYRPSAMAIVQALEQVQEELCGILAQNLLRVIKCLGPHLAATGNELTHCLIQNEYAFTVAEATRLGNALMDAGLLHHETHERAFEDSATITYFFHEQAIELSQPCVLLSKDNKSNDGGDSSHNVDLLEAGCRCRQHAQGHVPQAKTKWYQRPRKERPKVNALTVHLLNDLAEEDSLHKVSDTTSLSG</sequence>
<dbReference type="SUPFAM" id="SSF46785">
    <property type="entry name" value="Winged helix' DNA-binding domain"/>
    <property type="match status" value="1"/>
</dbReference>
<feature type="transmembrane region" description="Helical" evidence="4">
    <location>
        <begin position="152"/>
        <end position="173"/>
    </location>
</feature>
<dbReference type="InterPro" id="IPR036390">
    <property type="entry name" value="WH_DNA-bd_sf"/>
</dbReference>
<dbReference type="GO" id="GO:0004674">
    <property type="term" value="F:protein serine/threonine kinase activity"/>
    <property type="evidence" value="ECO:0007669"/>
    <property type="project" value="TreeGrafter"/>
</dbReference>
<keyword evidence="6" id="KW-0808">Transferase</keyword>
<keyword evidence="2 3" id="KW-0067">ATP-binding</keyword>
<organism evidence="6 7">
    <name type="scientific">Saprolegnia diclina (strain VS20)</name>
    <dbReference type="NCBI Taxonomy" id="1156394"/>
    <lineage>
        <taxon>Eukaryota</taxon>
        <taxon>Sar</taxon>
        <taxon>Stramenopiles</taxon>
        <taxon>Oomycota</taxon>
        <taxon>Saprolegniomycetes</taxon>
        <taxon>Saprolegniales</taxon>
        <taxon>Saprolegniaceae</taxon>
        <taxon>Saprolegnia</taxon>
    </lineage>
</organism>